<dbReference type="AlphaFoldDB" id="A0A2Z3HYU2"/>
<evidence type="ECO:0000259" key="3">
    <source>
        <dbReference type="Pfam" id="PF00144"/>
    </source>
</evidence>
<keyword evidence="2" id="KW-0732">Signal</keyword>
<sequence length="676" mass="72619">MNRTWAARGLAGLLIAGLQLAGGPAAAQSPSTATAARAPAGVTAPAAPAPVRATPPAAELEAFVDGVVRDALVQDHIVGATVAIVQDGKILLKKGYGAADLSPRRPVDPDQTLFRLGSVSKTFTWLTVLKEVEAGRLRLDAPINLFLPEPVHVRDQGFTRPVTLQSLMSHSGGFEDRALGHLFERDPARIRPLAVYLRQERPRRVHPVGQMSSYSNYGAALSGQAAAWASGRTFERLAEEGLFEPLGMSRTTFREPRPKRADLPAPMPASLAADLSRGYAWTGAGFQPESFEYIGQIAPAGSASSTAGDMARYMMVLLDGGQAGEGRLYGEATARALRQPLRSTPPGINGWRHGFIAYTLPGGLQGFGHDGATRTFMTNMTLVPELGLGVFISTNTSTGRALTQRFPVRVVEEILGRQGDWPRPAAPQLHAYKGMYEGRYLGTRRAYSGLEGMLERLSGEMQVEVTPEGRLLTREGDRIQSWVPEGPVTSGRFVSDTGWERRVFVIEGGKARRMLTALNTQVYERSPFWGRPGLLAAAAAATGLVSLLALGAALFRNRRDFRQTPVQARAGILQALQALLWLAALGLFLFWSATTPGSELIYTWPGLTLLAASACALVASLLGLACAALLPFVLRSGRRLDSWSPRRRAGFVLTVVVSLAFGLLLALWGGLSPWAG</sequence>
<dbReference type="OrthoDB" id="113033at2"/>
<keyword evidence="1" id="KW-0812">Transmembrane</keyword>
<dbReference type="KEGG" id="phb:HYN04_09435"/>
<feature type="transmembrane region" description="Helical" evidence="1">
    <location>
        <begin position="575"/>
        <end position="594"/>
    </location>
</feature>
<dbReference type="InterPro" id="IPR012338">
    <property type="entry name" value="Beta-lactam/transpept-like"/>
</dbReference>
<evidence type="ECO:0000256" key="2">
    <source>
        <dbReference type="SAM" id="SignalP"/>
    </source>
</evidence>
<dbReference type="PANTHER" id="PTHR46825">
    <property type="entry name" value="D-ALANYL-D-ALANINE-CARBOXYPEPTIDASE/ENDOPEPTIDASE AMPH"/>
    <property type="match status" value="1"/>
</dbReference>
<keyword evidence="1" id="KW-0472">Membrane</keyword>
<dbReference type="InterPro" id="IPR001466">
    <property type="entry name" value="Beta-lactam-related"/>
</dbReference>
<feature type="transmembrane region" description="Helical" evidence="1">
    <location>
        <begin position="651"/>
        <end position="671"/>
    </location>
</feature>
<dbReference type="Proteomes" id="UP000247763">
    <property type="component" value="Chromosome"/>
</dbReference>
<feature type="transmembrane region" description="Helical" evidence="1">
    <location>
        <begin position="534"/>
        <end position="555"/>
    </location>
</feature>
<keyword evidence="5" id="KW-1185">Reference proteome</keyword>
<dbReference type="InterPro" id="IPR050491">
    <property type="entry name" value="AmpC-like"/>
</dbReference>
<feature type="signal peptide" evidence="2">
    <location>
        <begin position="1"/>
        <end position="21"/>
    </location>
</feature>
<name>A0A2Z3HYU2_9CAUL</name>
<gene>
    <name evidence="4" type="ORF">HYN04_09435</name>
</gene>
<organism evidence="4 5">
    <name type="scientific">Phenylobacterium parvum</name>
    <dbReference type="NCBI Taxonomy" id="2201350"/>
    <lineage>
        <taxon>Bacteria</taxon>
        <taxon>Pseudomonadati</taxon>
        <taxon>Pseudomonadota</taxon>
        <taxon>Alphaproteobacteria</taxon>
        <taxon>Caulobacterales</taxon>
        <taxon>Caulobacteraceae</taxon>
        <taxon>Phenylobacterium</taxon>
    </lineage>
</organism>
<feature type="transmembrane region" description="Helical" evidence="1">
    <location>
        <begin position="606"/>
        <end position="630"/>
    </location>
</feature>
<dbReference type="Gene3D" id="3.40.710.10">
    <property type="entry name" value="DD-peptidase/beta-lactamase superfamily"/>
    <property type="match status" value="1"/>
</dbReference>
<evidence type="ECO:0000313" key="5">
    <source>
        <dbReference type="Proteomes" id="UP000247763"/>
    </source>
</evidence>
<reference evidence="5" key="1">
    <citation type="submission" date="2018-05" db="EMBL/GenBank/DDBJ databases">
        <title>Genome sequencing of Phenylobacterium sp. HYN0004.</title>
        <authorList>
            <person name="Yi H."/>
            <person name="Baek C."/>
        </authorList>
    </citation>
    <scope>NUCLEOTIDE SEQUENCE [LARGE SCALE GENOMIC DNA]</scope>
    <source>
        <strain evidence="5">HYN0004</strain>
    </source>
</reference>
<protein>
    <submittedName>
        <fullName evidence="4">Serine hydrolase</fullName>
    </submittedName>
</protein>
<keyword evidence="1" id="KW-1133">Transmembrane helix</keyword>
<dbReference type="RefSeq" id="WP_110450526.1">
    <property type="nucleotide sequence ID" value="NZ_CP029479.1"/>
</dbReference>
<dbReference type="Pfam" id="PF00144">
    <property type="entry name" value="Beta-lactamase"/>
    <property type="match status" value="1"/>
</dbReference>
<feature type="chain" id="PRO_5016372904" evidence="2">
    <location>
        <begin position="22"/>
        <end position="676"/>
    </location>
</feature>
<keyword evidence="4" id="KW-0378">Hydrolase</keyword>
<evidence type="ECO:0000313" key="4">
    <source>
        <dbReference type="EMBL" id="AWM77959.1"/>
    </source>
</evidence>
<dbReference type="EMBL" id="CP029479">
    <property type="protein sequence ID" value="AWM77959.1"/>
    <property type="molecule type" value="Genomic_DNA"/>
</dbReference>
<proteinExistence type="predicted"/>
<dbReference type="PANTHER" id="PTHR46825:SF9">
    <property type="entry name" value="BETA-LACTAMASE-RELATED DOMAIN-CONTAINING PROTEIN"/>
    <property type="match status" value="1"/>
</dbReference>
<dbReference type="GO" id="GO:0016787">
    <property type="term" value="F:hydrolase activity"/>
    <property type="evidence" value="ECO:0007669"/>
    <property type="project" value="UniProtKB-KW"/>
</dbReference>
<evidence type="ECO:0000256" key="1">
    <source>
        <dbReference type="SAM" id="Phobius"/>
    </source>
</evidence>
<dbReference type="SUPFAM" id="SSF56601">
    <property type="entry name" value="beta-lactamase/transpeptidase-like"/>
    <property type="match status" value="1"/>
</dbReference>
<accession>A0A2Z3HYU2</accession>
<feature type="domain" description="Beta-lactamase-related" evidence="3">
    <location>
        <begin position="65"/>
        <end position="399"/>
    </location>
</feature>